<dbReference type="InterPro" id="IPR003961">
    <property type="entry name" value="FN3_dom"/>
</dbReference>
<dbReference type="STRING" id="307972.A0A2G8LRL1"/>
<organism evidence="5 6">
    <name type="scientific">Stichopus japonicus</name>
    <name type="common">Sea cucumber</name>
    <dbReference type="NCBI Taxonomy" id="307972"/>
    <lineage>
        <taxon>Eukaryota</taxon>
        <taxon>Metazoa</taxon>
        <taxon>Echinodermata</taxon>
        <taxon>Eleutherozoa</taxon>
        <taxon>Echinozoa</taxon>
        <taxon>Holothuroidea</taxon>
        <taxon>Aspidochirotacea</taxon>
        <taxon>Aspidochirotida</taxon>
        <taxon>Stichopodidae</taxon>
        <taxon>Apostichopus</taxon>
    </lineage>
</organism>
<dbReference type="PROSITE" id="PS50835">
    <property type="entry name" value="IG_LIKE"/>
    <property type="match status" value="1"/>
</dbReference>
<evidence type="ECO:0000256" key="2">
    <source>
        <dbReference type="SAM" id="MobiDB-lite"/>
    </source>
</evidence>
<accession>A0A2G8LRL1</accession>
<feature type="domain" description="Ig-like" evidence="3">
    <location>
        <begin position="324"/>
        <end position="413"/>
    </location>
</feature>
<sequence length="609" mass="66086">MADVWSQVPLTSVSIPSKDKPTVPKGPIDCFDFTKESVRLTWREPEDDGGVPITGYTVEKKDAKKDNWSEAIRNTPSLSGVVNNLTYGKDYVFRVVAVNSIGSSPPLEGRPTKLNCLLECEHEPDASSAPVVEAIDKSSATLAWSPPASDGGSPVTGYHVEMKSPGSKEWTRVNPFPIRESGYVVPNLKEGQEYQFRVLAENEAGEGKPSRSSEPVVAKDPILPADSPSRPNVDKVKKDSVALSWTKPVNDGGSKVTDYIVEKKSPGGEFEPIMEVPARETQAVVPDLVEGEDYEFRIRAKTEVGPGKPSSAVPVTAEDKPERPSLNIDGLKDIKVKGGEPFEIPLPFTGVPKPEITWEVNGAPVKEDGRVMVKTTSEVTTLKCDSAKRSENGRFQITLKNPSGTETAKVKVTVLEKCENGTWSKVSSAVPGTTFRVRNLKEGGDYQFRVSAENQYGLSKPITSEFVTAKHPFDAPGKPDPPECTETTRSTITVTWKPPSNDGGNTITHYTLEKMVAPHGDWEPASRAPIRGTNYTVAKLKEGTQYQFRVKAVNDAGAGKPSDESDVFIAEPTPTKPKVTGDGRPKDIIAVAGEPFKVEIPFTASPSQR</sequence>
<name>A0A2G8LRL1_STIJA</name>
<feature type="domain" description="Fibronectin type-III" evidence="4">
    <location>
        <begin position="378"/>
        <end position="472"/>
    </location>
</feature>
<feature type="region of interest" description="Disordered" evidence="2">
    <location>
        <begin position="202"/>
        <end position="236"/>
    </location>
</feature>
<dbReference type="PANTHER" id="PTHR13817">
    <property type="entry name" value="TITIN"/>
    <property type="match status" value="1"/>
</dbReference>
<evidence type="ECO:0000259" key="4">
    <source>
        <dbReference type="PROSITE" id="PS50853"/>
    </source>
</evidence>
<dbReference type="PANTHER" id="PTHR13817:SF151">
    <property type="entry name" value="TITIN"/>
    <property type="match status" value="1"/>
</dbReference>
<dbReference type="CDD" id="cd00063">
    <property type="entry name" value="FN3"/>
    <property type="match status" value="5"/>
</dbReference>
<feature type="domain" description="Fibronectin type-III" evidence="4">
    <location>
        <begin position="478"/>
        <end position="573"/>
    </location>
</feature>
<dbReference type="PROSITE" id="PS50853">
    <property type="entry name" value="FN3"/>
    <property type="match status" value="5"/>
</dbReference>
<comment type="caution">
    <text evidence="5">The sequence shown here is derived from an EMBL/GenBank/DDBJ whole genome shotgun (WGS) entry which is preliminary data.</text>
</comment>
<dbReference type="GO" id="GO:0045214">
    <property type="term" value="P:sarcomere organization"/>
    <property type="evidence" value="ECO:0007669"/>
    <property type="project" value="TreeGrafter"/>
</dbReference>
<reference evidence="5 6" key="1">
    <citation type="journal article" date="2017" name="PLoS Biol.">
        <title>The sea cucumber genome provides insights into morphological evolution and visceral regeneration.</title>
        <authorList>
            <person name="Zhang X."/>
            <person name="Sun L."/>
            <person name="Yuan J."/>
            <person name="Sun Y."/>
            <person name="Gao Y."/>
            <person name="Zhang L."/>
            <person name="Li S."/>
            <person name="Dai H."/>
            <person name="Hamel J.F."/>
            <person name="Liu C."/>
            <person name="Yu Y."/>
            <person name="Liu S."/>
            <person name="Lin W."/>
            <person name="Guo K."/>
            <person name="Jin S."/>
            <person name="Xu P."/>
            <person name="Storey K.B."/>
            <person name="Huan P."/>
            <person name="Zhang T."/>
            <person name="Zhou Y."/>
            <person name="Zhang J."/>
            <person name="Lin C."/>
            <person name="Li X."/>
            <person name="Xing L."/>
            <person name="Huo D."/>
            <person name="Sun M."/>
            <person name="Wang L."/>
            <person name="Mercier A."/>
            <person name="Li F."/>
            <person name="Yang H."/>
            <person name="Xiang J."/>
        </authorList>
    </citation>
    <scope>NUCLEOTIDE SEQUENCE [LARGE SCALE GENOMIC DNA]</scope>
    <source>
        <strain evidence="5">Shaxun</strain>
        <tissue evidence="5">Muscle</tissue>
    </source>
</reference>
<dbReference type="InterPro" id="IPR007110">
    <property type="entry name" value="Ig-like_dom"/>
</dbReference>
<dbReference type="SUPFAM" id="SSF48726">
    <property type="entry name" value="Immunoglobulin"/>
    <property type="match status" value="1"/>
</dbReference>
<dbReference type="SMART" id="SM00060">
    <property type="entry name" value="FN3"/>
    <property type="match status" value="5"/>
</dbReference>
<dbReference type="AlphaFoldDB" id="A0A2G8LRL1"/>
<evidence type="ECO:0000313" key="5">
    <source>
        <dbReference type="EMBL" id="PIK62852.1"/>
    </source>
</evidence>
<feature type="region of interest" description="Disordered" evidence="2">
    <location>
        <begin position="556"/>
        <end position="585"/>
    </location>
</feature>
<feature type="domain" description="Fibronectin type-III" evidence="4">
    <location>
        <begin position="126"/>
        <end position="221"/>
    </location>
</feature>
<dbReference type="InterPro" id="IPR013783">
    <property type="entry name" value="Ig-like_fold"/>
</dbReference>
<evidence type="ECO:0000259" key="3">
    <source>
        <dbReference type="PROSITE" id="PS50835"/>
    </source>
</evidence>
<dbReference type="InterPro" id="IPR036116">
    <property type="entry name" value="FN3_sf"/>
</dbReference>
<dbReference type="EMBL" id="MRZV01000004">
    <property type="protein sequence ID" value="PIK62852.1"/>
    <property type="molecule type" value="Genomic_DNA"/>
</dbReference>
<dbReference type="InterPro" id="IPR050964">
    <property type="entry name" value="Striated_Muscle_Regulatory"/>
</dbReference>
<dbReference type="FunFam" id="2.60.40.10:FF:000003">
    <property type="entry name" value="Titin isoform E"/>
    <property type="match status" value="1"/>
</dbReference>
<evidence type="ECO:0000313" key="6">
    <source>
        <dbReference type="Proteomes" id="UP000230750"/>
    </source>
</evidence>
<feature type="region of interest" description="Disordered" evidence="2">
    <location>
        <begin position="143"/>
        <end position="172"/>
    </location>
</feature>
<dbReference type="Pfam" id="PF00041">
    <property type="entry name" value="fn3"/>
    <property type="match status" value="4"/>
</dbReference>
<evidence type="ECO:0000256" key="1">
    <source>
        <dbReference type="ARBA" id="ARBA00022737"/>
    </source>
</evidence>
<dbReference type="Pfam" id="PF07679">
    <property type="entry name" value="I-set"/>
    <property type="match status" value="1"/>
</dbReference>
<feature type="domain" description="Fibronectin type-III" evidence="4">
    <location>
        <begin position="227"/>
        <end position="320"/>
    </location>
</feature>
<dbReference type="GO" id="GO:0031430">
    <property type="term" value="C:M band"/>
    <property type="evidence" value="ECO:0007669"/>
    <property type="project" value="TreeGrafter"/>
</dbReference>
<dbReference type="InterPro" id="IPR036179">
    <property type="entry name" value="Ig-like_dom_sf"/>
</dbReference>
<dbReference type="SMR" id="A0A2G8LRL1"/>
<keyword evidence="6" id="KW-1185">Reference proteome</keyword>
<dbReference type="FunFam" id="2.60.40.10:FF:000127">
    <property type="entry name" value="titin isoform X1"/>
    <property type="match status" value="2"/>
</dbReference>
<dbReference type="FunFam" id="2.60.40.10:FF:000051">
    <property type="entry name" value="Uncharacterized protein, isoform J"/>
    <property type="match status" value="1"/>
</dbReference>
<dbReference type="SUPFAM" id="SSF49265">
    <property type="entry name" value="Fibronectin type III"/>
    <property type="match status" value="3"/>
</dbReference>
<dbReference type="Proteomes" id="UP000230750">
    <property type="component" value="Unassembled WGS sequence"/>
</dbReference>
<feature type="region of interest" description="Disordered" evidence="2">
    <location>
        <begin position="303"/>
        <end position="325"/>
    </location>
</feature>
<feature type="domain" description="Fibronectin type-III" evidence="4">
    <location>
        <begin position="23"/>
        <end position="119"/>
    </location>
</feature>
<gene>
    <name evidence="5" type="ORF">BSL78_00186</name>
</gene>
<proteinExistence type="predicted"/>
<dbReference type="FunFam" id="2.60.40.10:FF:000056">
    <property type="entry name" value="twitchin isoform X4"/>
    <property type="match status" value="1"/>
</dbReference>
<dbReference type="InterPro" id="IPR013098">
    <property type="entry name" value="Ig_I-set"/>
</dbReference>
<dbReference type="OrthoDB" id="504170at2759"/>
<dbReference type="CDD" id="cd05748">
    <property type="entry name" value="Ig_Titin_like"/>
    <property type="match status" value="1"/>
</dbReference>
<dbReference type="PRINTS" id="PR00014">
    <property type="entry name" value="FNTYPEIII"/>
</dbReference>
<keyword evidence="1" id="KW-0677">Repeat</keyword>
<dbReference type="Gene3D" id="2.60.40.10">
    <property type="entry name" value="Immunoglobulins"/>
    <property type="match status" value="6"/>
</dbReference>
<protein>
    <submittedName>
        <fullName evidence="5">Putative twitchin</fullName>
    </submittedName>
</protein>